<dbReference type="InterPro" id="IPR027417">
    <property type="entry name" value="P-loop_NTPase"/>
</dbReference>
<dbReference type="EMBL" id="JAZDUF010000002">
    <property type="protein sequence ID" value="MEE3850486.1"/>
    <property type="molecule type" value="Genomic_DNA"/>
</dbReference>
<comment type="caution">
    <text evidence="1">The sequence shown here is derived from an EMBL/GenBank/DDBJ whole genome shotgun (WGS) entry which is preliminary data.</text>
</comment>
<gene>
    <name evidence="1" type="ORF">VZC37_09070</name>
</gene>
<dbReference type="RefSeq" id="WP_330432133.1">
    <property type="nucleotide sequence ID" value="NZ_JAZDUF010000002.1"/>
</dbReference>
<reference evidence="1 2" key="1">
    <citation type="submission" date="2024-01" db="EMBL/GenBank/DDBJ databases">
        <title>Draft genome sequence of Gordonia sp. LSe1-13.</title>
        <authorList>
            <person name="Suphannarot A."/>
            <person name="Mingma R."/>
        </authorList>
    </citation>
    <scope>NUCLEOTIDE SEQUENCE [LARGE SCALE GENOMIC DNA]</scope>
    <source>
        <strain evidence="1 2">LSe1-13</strain>
    </source>
</reference>
<evidence type="ECO:0000313" key="1">
    <source>
        <dbReference type="EMBL" id="MEE3850486.1"/>
    </source>
</evidence>
<organism evidence="1 2">
    <name type="scientific">Gordonia sesuvii</name>
    <dbReference type="NCBI Taxonomy" id="3116777"/>
    <lineage>
        <taxon>Bacteria</taxon>
        <taxon>Bacillati</taxon>
        <taxon>Actinomycetota</taxon>
        <taxon>Actinomycetes</taxon>
        <taxon>Mycobacteriales</taxon>
        <taxon>Gordoniaceae</taxon>
        <taxon>Gordonia</taxon>
    </lineage>
</organism>
<dbReference type="Gene3D" id="3.40.50.300">
    <property type="entry name" value="P-loop containing nucleotide triphosphate hydrolases"/>
    <property type="match status" value="1"/>
</dbReference>
<accession>A0ABU7MCX0</accession>
<proteinExistence type="predicted"/>
<name>A0ABU7MCX0_9ACTN</name>
<evidence type="ECO:0000313" key="2">
    <source>
        <dbReference type="Proteomes" id="UP001347146"/>
    </source>
</evidence>
<protein>
    <recommendedName>
        <fullName evidence="3">Uridine kinase</fullName>
    </recommendedName>
</protein>
<keyword evidence="2" id="KW-1185">Reference proteome</keyword>
<sequence>MPTFSPITPDGLVELGAELATRRPRRRVVLLVDGPDAAAPADLAGRIADRLTTLGRPAAVVSLVDYLRPASLRFEFGHTDAESYRTIWFDLDAVRREVIDALRDRGQWLPRLWDPDRDRSFRDRPREAAPDQVLLVAGPMLLGSGLPADATVALRLTAGALHRRTPNEEAWTIPALLDHDRTAPIADVEVRYDHPDRPAVRAVLEK</sequence>
<evidence type="ECO:0008006" key="3">
    <source>
        <dbReference type="Google" id="ProtNLM"/>
    </source>
</evidence>
<dbReference type="Proteomes" id="UP001347146">
    <property type="component" value="Unassembled WGS sequence"/>
</dbReference>